<gene>
    <name evidence="2" type="ORF">MiYa_02470</name>
</gene>
<keyword evidence="1" id="KW-0732">Signal</keyword>
<comment type="caution">
    <text evidence="2">The sequence shown here is derived from an EMBL/GenBank/DDBJ whole genome shotgun (WGS) entry which is preliminary data.</text>
</comment>
<dbReference type="RefSeq" id="WP_149979280.1">
    <property type="nucleotide sequence ID" value="NZ_BHVO01000039.1"/>
</dbReference>
<evidence type="ECO:0000313" key="2">
    <source>
        <dbReference type="EMBL" id="GCA70934.1"/>
    </source>
</evidence>
<feature type="signal peptide" evidence="1">
    <location>
        <begin position="1"/>
        <end position="24"/>
    </location>
</feature>
<evidence type="ECO:0000313" key="3">
    <source>
        <dbReference type="Proteomes" id="UP000323569"/>
    </source>
</evidence>
<dbReference type="EMBL" id="BHVO01000039">
    <property type="protein sequence ID" value="GCA70934.1"/>
    <property type="molecule type" value="Genomic_DNA"/>
</dbReference>
<dbReference type="Proteomes" id="UP000323569">
    <property type="component" value="Unassembled WGS sequence"/>
</dbReference>
<feature type="chain" id="PRO_5023083762" description="PEP-CTERM protein-sorting domain-containing protein" evidence="1">
    <location>
        <begin position="25"/>
        <end position="241"/>
    </location>
</feature>
<reference evidence="2 3" key="1">
    <citation type="submission" date="2018-09" db="EMBL/GenBank/DDBJ databases">
        <title>Evolutionary history of phycoerythrin pigmentation in the water bloom-forming cyanobacterium Microcystis aeruginosa.</title>
        <authorList>
            <person name="Tanabe Y."/>
            <person name="Tanabe Y."/>
            <person name="Yamaguchi H."/>
        </authorList>
    </citation>
    <scope>NUCLEOTIDE SEQUENCE [LARGE SCALE GENOMIC DNA]</scope>
    <source>
        <strain evidence="2 3">NIES-2519</strain>
    </source>
</reference>
<protein>
    <recommendedName>
        <fullName evidence="4">PEP-CTERM protein-sorting domain-containing protein</fullName>
    </recommendedName>
</protein>
<organism evidence="2 3">
    <name type="scientific">Microcystis aeruginosa NIES-2519</name>
    <dbReference type="NCBI Taxonomy" id="2303981"/>
    <lineage>
        <taxon>Bacteria</taxon>
        <taxon>Bacillati</taxon>
        <taxon>Cyanobacteriota</taxon>
        <taxon>Cyanophyceae</taxon>
        <taxon>Oscillatoriophycideae</taxon>
        <taxon>Chroococcales</taxon>
        <taxon>Microcystaceae</taxon>
        <taxon>Microcystis</taxon>
    </lineage>
</organism>
<evidence type="ECO:0000256" key="1">
    <source>
        <dbReference type="SAM" id="SignalP"/>
    </source>
</evidence>
<dbReference type="AlphaFoldDB" id="A0A5A5R3V5"/>
<accession>A0A5A5R3V5</accession>
<evidence type="ECO:0008006" key="4">
    <source>
        <dbReference type="Google" id="ProtNLM"/>
    </source>
</evidence>
<name>A0A5A5R3V5_MICAE</name>
<proteinExistence type="predicted"/>
<sequence length="241" mass="24970">MKTLTSHLALTLLGTLSAVSPAIAASFSGQLSNVTLKLDISQLSLIDFENVGGENSSLPQLTTTGTGTAQGTSTNSTFWEIDPSSLSFLELNYDGGNISGQSGLQGFASAVVSGNSNKLAITNKGSSGQNLTIQGNYSVSLNTQIVDPLFESAQAEFTLKFMKEPGTIVNSFSQLIGGNNSFSETKNFTISLNIQAGETVFITSDLSGQAQAQAQAQTVPEPSLTLLGIGVVLGALPLLKV</sequence>